<dbReference type="Proteomes" id="UP000599523">
    <property type="component" value="Unassembled WGS sequence"/>
</dbReference>
<dbReference type="AlphaFoldDB" id="A0A972J886"/>
<evidence type="ECO:0000313" key="6">
    <source>
        <dbReference type="Proteomes" id="UP000599523"/>
    </source>
</evidence>
<dbReference type="Pfam" id="PF09278">
    <property type="entry name" value="MerR-DNA-bind"/>
    <property type="match status" value="1"/>
</dbReference>
<dbReference type="InterPro" id="IPR009061">
    <property type="entry name" value="DNA-bd_dom_put_sf"/>
</dbReference>
<dbReference type="PANTHER" id="PTHR30204:SF58">
    <property type="entry name" value="HTH-TYPE TRANSCRIPTIONAL REGULATOR YFMP"/>
    <property type="match status" value="1"/>
</dbReference>
<dbReference type="CDD" id="cd04776">
    <property type="entry name" value="HTH_GnyR"/>
    <property type="match status" value="1"/>
</dbReference>
<evidence type="ECO:0000256" key="2">
    <source>
        <dbReference type="ARBA" id="ARBA00023125"/>
    </source>
</evidence>
<dbReference type="EMBL" id="WTVM01000034">
    <property type="protein sequence ID" value="NMG02826.1"/>
    <property type="molecule type" value="Genomic_DNA"/>
</dbReference>
<reference evidence="5" key="1">
    <citation type="submission" date="2019-12" db="EMBL/GenBank/DDBJ databases">
        <title>Comparative genomics gives insights into the taxonomy of the Azoarcus-Aromatoleum group and reveals separate origins of nif in the plant-associated Azoarcus and non-plant-associated Aromatoleum sub-groups.</title>
        <authorList>
            <person name="Lafos M."/>
            <person name="Maluk M."/>
            <person name="Batista M."/>
            <person name="Junghare M."/>
            <person name="Carmona M."/>
            <person name="Faoro H."/>
            <person name="Cruz L.M."/>
            <person name="Battistoni F."/>
            <person name="De Souza E."/>
            <person name="Pedrosa F."/>
            <person name="Chen W.-M."/>
            <person name="Poole P.S."/>
            <person name="Dixon R.A."/>
            <person name="James E.K."/>
        </authorList>
    </citation>
    <scope>NUCLEOTIDE SEQUENCE</scope>
    <source>
        <strain evidence="5">NSC3</strain>
    </source>
</reference>
<evidence type="ECO:0000256" key="1">
    <source>
        <dbReference type="ARBA" id="ARBA00023015"/>
    </source>
</evidence>
<dbReference type="PANTHER" id="PTHR30204">
    <property type="entry name" value="REDOX-CYCLING DRUG-SENSING TRANSCRIPTIONAL ACTIVATOR SOXR"/>
    <property type="match status" value="1"/>
</dbReference>
<dbReference type="SMART" id="SM00422">
    <property type="entry name" value="HTH_MERR"/>
    <property type="match status" value="1"/>
</dbReference>
<evidence type="ECO:0000256" key="3">
    <source>
        <dbReference type="ARBA" id="ARBA00023163"/>
    </source>
</evidence>
<dbReference type="SUPFAM" id="SSF46955">
    <property type="entry name" value="Putative DNA-binding domain"/>
    <property type="match status" value="1"/>
</dbReference>
<protein>
    <submittedName>
        <fullName evidence="5">MerR family DNA-binding protein</fullName>
    </submittedName>
</protein>
<dbReference type="InterPro" id="IPR015358">
    <property type="entry name" value="Tscrpt_reg_MerR_DNA-bd"/>
</dbReference>
<comment type="caution">
    <text evidence="5">The sequence shown here is derived from an EMBL/GenBank/DDBJ whole genome shotgun (WGS) entry which is preliminary data.</text>
</comment>
<dbReference type="GO" id="GO:0003677">
    <property type="term" value="F:DNA binding"/>
    <property type="evidence" value="ECO:0007669"/>
    <property type="project" value="UniProtKB-KW"/>
</dbReference>
<keyword evidence="1" id="KW-0805">Transcription regulation</keyword>
<evidence type="ECO:0000313" key="5">
    <source>
        <dbReference type="EMBL" id="NMG02826.1"/>
    </source>
</evidence>
<dbReference type="Pfam" id="PF00376">
    <property type="entry name" value="MerR"/>
    <property type="match status" value="1"/>
</dbReference>
<dbReference type="InterPro" id="IPR000551">
    <property type="entry name" value="MerR-type_HTH_dom"/>
</dbReference>
<dbReference type="Gene3D" id="1.10.1660.10">
    <property type="match status" value="1"/>
</dbReference>
<name>A0A972J886_9RHOO</name>
<keyword evidence="6" id="KW-1185">Reference proteome</keyword>
<accession>A0A972J886</accession>
<dbReference type="GO" id="GO:0003700">
    <property type="term" value="F:DNA-binding transcription factor activity"/>
    <property type="evidence" value="ECO:0007669"/>
    <property type="project" value="InterPro"/>
</dbReference>
<dbReference type="RefSeq" id="WP_168987596.1">
    <property type="nucleotide sequence ID" value="NZ_CAWPHM010000258.1"/>
</dbReference>
<evidence type="ECO:0000259" key="4">
    <source>
        <dbReference type="PROSITE" id="PS50937"/>
    </source>
</evidence>
<sequence>MSNRSGKNSLRPGSSARATTFTISQLAEEFNITTRAIRYYEDQGLLSTLRRGNRRIYSRRDRVRLGLILRGKRLGFSLNDTRELFDLYDHAPTEDAQMSRFMNLLSERRALLQQQMQDIRAILSEIEVAEADCQRTMSVRKRNAAAKAGETEIAQTEQA</sequence>
<feature type="domain" description="HTH merR-type" evidence="4">
    <location>
        <begin position="20"/>
        <end position="87"/>
    </location>
</feature>
<dbReference type="PROSITE" id="PS50937">
    <property type="entry name" value="HTH_MERR_2"/>
    <property type="match status" value="1"/>
</dbReference>
<keyword evidence="3" id="KW-0804">Transcription</keyword>
<gene>
    <name evidence="5" type="ORF">GPA21_07560</name>
</gene>
<organism evidence="5 6">
    <name type="scientific">Azoarcus taiwanensis</name>
    <dbReference type="NCBI Taxonomy" id="666964"/>
    <lineage>
        <taxon>Bacteria</taxon>
        <taxon>Pseudomonadati</taxon>
        <taxon>Pseudomonadota</taxon>
        <taxon>Betaproteobacteria</taxon>
        <taxon>Rhodocyclales</taxon>
        <taxon>Zoogloeaceae</taxon>
        <taxon>Azoarcus</taxon>
    </lineage>
</organism>
<dbReference type="InterPro" id="IPR047057">
    <property type="entry name" value="MerR_fam"/>
</dbReference>
<keyword evidence="2 5" id="KW-0238">DNA-binding</keyword>
<proteinExistence type="predicted"/>